<comment type="caution">
    <text evidence="10">The sequence shown here is derived from an EMBL/GenBank/DDBJ whole genome shotgun (WGS) entry which is preliminary data.</text>
</comment>
<evidence type="ECO:0000313" key="10">
    <source>
        <dbReference type="EMBL" id="MBC5633733.1"/>
    </source>
</evidence>
<evidence type="ECO:0000256" key="1">
    <source>
        <dbReference type="ARBA" id="ARBA00004571"/>
    </source>
</evidence>
<keyword evidence="4 8" id="KW-0812">Transmembrane</keyword>
<evidence type="ECO:0000256" key="3">
    <source>
        <dbReference type="ARBA" id="ARBA00022452"/>
    </source>
</evidence>
<dbReference type="Gene3D" id="2.170.130.10">
    <property type="entry name" value="TonB-dependent receptor, plug domain"/>
    <property type="match status" value="1"/>
</dbReference>
<dbReference type="SUPFAM" id="SSF49464">
    <property type="entry name" value="Carboxypeptidase regulatory domain-like"/>
    <property type="match status" value="1"/>
</dbReference>
<dbReference type="Gene3D" id="2.60.40.1120">
    <property type="entry name" value="Carboxypeptidase-like, regulatory domain"/>
    <property type="match status" value="1"/>
</dbReference>
<dbReference type="Pfam" id="PF13715">
    <property type="entry name" value="CarbopepD_reg_2"/>
    <property type="match status" value="1"/>
</dbReference>
<keyword evidence="10" id="KW-0675">Receptor</keyword>
<dbReference type="NCBIfam" id="TIGR04056">
    <property type="entry name" value="OMP_RagA_SusC"/>
    <property type="match status" value="1"/>
</dbReference>
<comment type="subcellular location">
    <subcellularLocation>
        <location evidence="1 8">Cell outer membrane</location>
        <topology evidence="1 8">Multi-pass membrane protein</topology>
    </subcellularLocation>
</comment>
<dbReference type="NCBIfam" id="TIGR04057">
    <property type="entry name" value="SusC_RagA_signa"/>
    <property type="match status" value="1"/>
</dbReference>
<dbReference type="InterPro" id="IPR023996">
    <property type="entry name" value="TonB-dep_OMP_SusC/RagA"/>
</dbReference>
<dbReference type="InterPro" id="IPR039426">
    <property type="entry name" value="TonB-dep_rcpt-like"/>
</dbReference>
<evidence type="ECO:0000256" key="5">
    <source>
        <dbReference type="ARBA" id="ARBA00022729"/>
    </source>
</evidence>
<evidence type="ECO:0000313" key="11">
    <source>
        <dbReference type="Proteomes" id="UP000651475"/>
    </source>
</evidence>
<sequence>MKKSKKNKSQCLRSDGGRSAFFGNKSMLAAIGMLCLSPVFSVAFATGSDALHQMGGSTQVKESLQQQKRVTGTIVDQHGVSIPGASVQVKGVVVGTVTDIDGKFELEVPSGAVLIVSYIGMQSQEIYVGDKTVFDIVLQESNIGLDEVVVVGYGTQKKATLTGSISTVGGEDLKKIAAVNLSNTLAGKTAGVIANTRSGEPGEDGATIQIRGQGTFGSTSPLIVVDGIADRSFSRLNPEDIESISVLKDASAAIYGARAANGVILVTTKRGKEGRTSLTYNGRVGFSQPTRVPKMLNSYQYMTYINEYQTGHGATPTFTDDEESGIMQLTWAQNGDNPYQYANTNWWDTVAKNWATQTEHSVSVNGGNDKISFYTSAQYMWQDAIYKKAAQDYGQYQLTSNIDAKVGKWIKIGLDIRGRQEKRTRGVFSTNYLFDFLMKCKPIYGAYSPDGQYPLVGMEYASTNPAVMVTRDPGETKYVYNYLNLKPTIRVDLDFLTKGLYLEGYAAMDFMFRNGKTINHPYDVYEYVSSGQEKDKVWGDYVNRRDQTGAISVNQWSDNSTSVTLNARLGYSRTFADDHKVDAFVAYEQNKYDFGSVGAYRTNYLSTTIPEINAGSDNPEDQSNSGYSTKTARQNVFGRINYGYKDKYLAEVTMRYDGSMNFAPGHRWGLFPGFSLGWVMSEETFWENLKPTINFFKLKGSWGKMGNDNITAFQYLSQYLFNESSIQLGSVNKAMYLSRTANPEVTWETARTTNLGFSSQFLNGKFSLDVDYFFSKRSDILAYRNASIPSYSGLSLPAENIGKMNNKGIEFVASYQDKYDEFSWGITGNFTFAKNKVVYQDEATNKAEWRMVTGHAYGGMELYHALGIYQTQDQIDNSPHLAGTQIGDLQYEDLNKDNEITSDDMQYYENYSPIPKIIYGFTLNGDWKGIDLNIFFQGQAMGHQLITPTMNMLTDFYDGRWISTNSAEENVAARWPRACINDSGYMDSVNGVSSTWWLRNAAFLRLKSVEIGYTLPKNVLQNIGIERARVYLNANNLFTLDQIKVCDPEVASYYNDDGYLVSSGGILGYPLQRTINFGVSVTF</sequence>
<protein>
    <submittedName>
        <fullName evidence="10">TonB-dependent receptor</fullName>
    </submittedName>
</protein>
<dbReference type="Proteomes" id="UP000651475">
    <property type="component" value="Unassembled WGS sequence"/>
</dbReference>
<dbReference type="PANTHER" id="PTHR30069">
    <property type="entry name" value="TONB-DEPENDENT OUTER MEMBRANE RECEPTOR"/>
    <property type="match status" value="1"/>
</dbReference>
<evidence type="ECO:0000256" key="6">
    <source>
        <dbReference type="ARBA" id="ARBA00023136"/>
    </source>
</evidence>
<keyword evidence="5" id="KW-0732">Signal</keyword>
<dbReference type="InterPro" id="IPR023997">
    <property type="entry name" value="TonB-dep_OMP_SusC/RagA_CS"/>
</dbReference>
<dbReference type="InterPro" id="IPR008969">
    <property type="entry name" value="CarboxyPept-like_regulatory"/>
</dbReference>
<evidence type="ECO:0000259" key="9">
    <source>
        <dbReference type="Pfam" id="PF07715"/>
    </source>
</evidence>
<comment type="similarity">
    <text evidence="8">Belongs to the TonB-dependent receptor family.</text>
</comment>
<evidence type="ECO:0000256" key="2">
    <source>
        <dbReference type="ARBA" id="ARBA00022448"/>
    </source>
</evidence>
<feature type="domain" description="TonB-dependent receptor plug" evidence="9">
    <location>
        <begin position="158"/>
        <end position="263"/>
    </location>
</feature>
<dbReference type="Gene3D" id="2.40.170.20">
    <property type="entry name" value="TonB-dependent receptor, beta-barrel domain"/>
    <property type="match status" value="1"/>
</dbReference>
<name>A0ABR7DQM7_9BACT</name>
<reference evidence="10 11" key="1">
    <citation type="submission" date="2020-08" db="EMBL/GenBank/DDBJ databases">
        <title>Genome public.</title>
        <authorList>
            <person name="Liu C."/>
            <person name="Sun Q."/>
        </authorList>
    </citation>
    <scope>NUCLEOTIDE SEQUENCE [LARGE SCALE GENOMIC DNA]</scope>
    <source>
        <strain evidence="10 11">NSJ-79</strain>
    </source>
</reference>
<dbReference type="PANTHER" id="PTHR30069:SF29">
    <property type="entry name" value="HEMOGLOBIN AND HEMOGLOBIN-HAPTOGLOBIN-BINDING PROTEIN 1-RELATED"/>
    <property type="match status" value="1"/>
</dbReference>
<proteinExistence type="inferred from homology"/>
<evidence type="ECO:0000256" key="7">
    <source>
        <dbReference type="ARBA" id="ARBA00023237"/>
    </source>
</evidence>
<keyword evidence="7 8" id="KW-0998">Cell outer membrane</keyword>
<keyword evidence="2 8" id="KW-0813">Transport</keyword>
<dbReference type="EMBL" id="JACOOJ010000024">
    <property type="protein sequence ID" value="MBC5633733.1"/>
    <property type="molecule type" value="Genomic_DNA"/>
</dbReference>
<dbReference type="PROSITE" id="PS52016">
    <property type="entry name" value="TONB_DEPENDENT_REC_3"/>
    <property type="match status" value="1"/>
</dbReference>
<gene>
    <name evidence="10" type="ORF">H8S65_13295</name>
</gene>
<accession>A0ABR7DQM7</accession>
<keyword evidence="11" id="KW-1185">Reference proteome</keyword>
<organism evidence="10 11">
    <name type="scientific">Parabacteroides hominis</name>
    <dbReference type="NCBI Taxonomy" id="2763057"/>
    <lineage>
        <taxon>Bacteria</taxon>
        <taxon>Pseudomonadati</taxon>
        <taxon>Bacteroidota</taxon>
        <taxon>Bacteroidia</taxon>
        <taxon>Bacteroidales</taxon>
        <taxon>Tannerellaceae</taxon>
        <taxon>Parabacteroides</taxon>
    </lineage>
</organism>
<evidence type="ECO:0000256" key="4">
    <source>
        <dbReference type="ARBA" id="ARBA00022692"/>
    </source>
</evidence>
<keyword evidence="6 8" id="KW-0472">Membrane</keyword>
<dbReference type="SUPFAM" id="SSF56935">
    <property type="entry name" value="Porins"/>
    <property type="match status" value="1"/>
</dbReference>
<keyword evidence="3 8" id="KW-1134">Transmembrane beta strand</keyword>
<dbReference type="InterPro" id="IPR037066">
    <property type="entry name" value="Plug_dom_sf"/>
</dbReference>
<dbReference type="InterPro" id="IPR036942">
    <property type="entry name" value="Beta-barrel_TonB_sf"/>
</dbReference>
<evidence type="ECO:0000256" key="8">
    <source>
        <dbReference type="PROSITE-ProRule" id="PRU01360"/>
    </source>
</evidence>
<dbReference type="Pfam" id="PF07715">
    <property type="entry name" value="Plug"/>
    <property type="match status" value="1"/>
</dbReference>
<dbReference type="InterPro" id="IPR012910">
    <property type="entry name" value="Plug_dom"/>
</dbReference>